<accession>T0K7U4</accession>
<dbReference type="AlphaFoldDB" id="T0K7U4"/>
<sequence length="35" mass="3870">MKTAEIPMDSSNTHLDRLEENIYRFGQGSGSSGQL</sequence>
<evidence type="ECO:0000313" key="2">
    <source>
        <dbReference type="Proteomes" id="UP000015530"/>
    </source>
</evidence>
<dbReference type="EMBL" id="AMYD01002735">
    <property type="protein sequence ID" value="EQB48074.1"/>
    <property type="molecule type" value="Genomic_DNA"/>
</dbReference>
<evidence type="ECO:0000313" key="1">
    <source>
        <dbReference type="EMBL" id="EQB48074.1"/>
    </source>
</evidence>
<reference evidence="2" key="1">
    <citation type="journal article" date="2013" name="Mol. Plant Microbe Interact.">
        <title>Global aspects of pacC regulation of pathogenicity genes in Colletotrichum gloeosporioides as revealed by transcriptome analysis.</title>
        <authorList>
            <person name="Alkan N."/>
            <person name="Meng X."/>
            <person name="Friedlander G."/>
            <person name="Reuveni E."/>
            <person name="Sukno S."/>
            <person name="Sherman A."/>
            <person name="Thon M."/>
            <person name="Fluhr R."/>
            <person name="Prusky D."/>
        </authorList>
    </citation>
    <scope>NUCLEOTIDE SEQUENCE [LARGE SCALE GENOMIC DNA]</scope>
    <source>
        <strain evidence="2">Cg-14</strain>
    </source>
</reference>
<gene>
    <name evidence="1" type="ORF">CGLO_12725</name>
</gene>
<protein>
    <submittedName>
        <fullName evidence="1">Uncharacterized protein</fullName>
    </submittedName>
</protein>
<organism evidence="1 2">
    <name type="scientific">Colletotrichum gloeosporioides (strain Cg-14)</name>
    <name type="common">Anthracnose fungus</name>
    <name type="synonym">Glomerella cingulata</name>
    <dbReference type="NCBI Taxonomy" id="1237896"/>
    <lineage>
        <taxon>Eukaryota</taxon>
        <taxon>Fungi</taxon>
        <taxon>Dikarya</taxon>
        <taxon>Ascomycota</taxon>
        <taxon>Pezizomycotina</taxon>
        <taxon>Sordariomycetes</taxon>
        <taxon>Hypocreomycetidae</taxon>
        <taxon>Glomerellales</taxon>
        <taxon>Glomerellaceae</taxon>
        <taxon>Colletotrichum</taxon>
        <taxon>Colletotrichum gloeosporioides species complex</taxon>
    </lineage>
</organism>
<dbReference type="Proteomes" id="UP000015530">
    <property type="component" value="Unassembled WGS sequence"/>
</dbReference>
<dbReference type="HOGENOM" id="CLU_3368443_0_0_1"/>
<name>T0K7U4_COLGC</name>
<comment type="caution">
    <text evidence="1">The sequence shown here is derived from an EMBL/GenBank/DDBJ whole genome shotgun (WGS) entry which is preliminary data.</text>
</comment>
<proteinExistence type="predicted"/>